<protein>
    <recommendedName>
        <fullName evidence="4">ACT domain-containing protein</fullName>
    </recommendedName>
</protein>
<evidence type="ECO:0000313" key="2">
    <source>
        <dbReference type="EMBL" id="CAK7931929.1"/>
    </source>
</evidence>
<dbReference type="InterPro" id="IPR045865">
    <property type="entry name" value="ACT-like_dom_sf"/>
</dbReference>
<dbReference type="SUPFAM" id="SSF55021">
    <property type="entry name" value="ACT-like"/>
    <property type="match status" value="1"/>
</dbReference>
<dbReference type="InterPro" id="IPR029009">
    <property type="entry name" value="ASB_dom_sf"/>
</dbReference>
<comment type="caution">
    <text evidence="2">The sequence shown here is derived from an EMBL/GenBank/DDBJ whole genome shotgun (WGS) entry which is preliminary data.</text>
</comment>
<evidence type="ECO:0000313" key="3">
    <source>
        <dbReference type="Proteomes" id="UP001162060"/>
    </source>
</evidence>
<gene>
    <name evidence="2" type="ORF">PM001_LOCUS17079</name>
</gene>
<organism evidence="2 3">
    <name type="scientific">Peronospora matthiolae</name>
    <dbReference type="NCBI Taxonomy" id="2874970"/>
    <lineage>
        <taxon>Eukaryota</taxon>
        <taxon>Sar</taxon>
        <taxon>Stramenopiles</taxon>
        <taxon>Oomycota</taxon>
        <taxon>Peronosporomycetes</taxon>
        <taxon>Peronosporales</taxon>
        <taxon>Peronosporaceae</taxon>
        <taxon>Peronospora</taxon>
    </lineage>
</organism>
<dbReference type="Proteomes" id="UP001162060">
    <property type="component" value="Unassembled WGS sequence"/>
</dbReference>
<accession>A0AAV1UBF4</accession>
<sequence length="244" mass="27041">MLEEEVTFANAKKLAGIMGIQTVEHKHDEASGRSFFDQLIFIFEKENETSKTITSIVFSKNQLRFVSFDGVPMDAIPSGSMLLFNNIDQPGVLHKVTSMIARHEISIGCFGLARLFFGTAAVSVLNVDEAIPDTVVEELGRLGMLTNAEDRCSRASRAAGLRSGEFLSASIAIVLALKFAPRADENMSLSMAPRIRSTLSIRIWEVSIFSSGQRGRRPRESFRRSPISFREPARLERQPQCAAE</sequence>
<reference evidence="2" key="1">
    <citation type="submission" date="2024-01" db="EMBL/GenBank/DDBJ databases">
        <authorList>
            <person name="Webb A."/>
        </authorList>
    </citation>
    <scope>NUCLEOTIDE SEQUENCE</scope>
    <source>
        <strain evidence="2">Pm1</strain>
    </source>
</reference>
<name>A0AAV1UBF4_9STRA</name>
<dbReference type="AlphaFoldDB" id="A0AAV1UBF4"/>
<dbReference type="Gene3D" id="3.30.70.260">
    <property type="match status" value="1"/>
</dbReference>
<feature type="region of interest" description="Disordered" evidence="1">
    <location>
        <begin position="215"/>
        <end position="244"/>
    </location>
</feature>
<dbReference type="EMBL" id="CAKLBY020000187">
    <property type="protein sequence ID" value="CAK7931929.1"/>
    <property type="molecule type" value="Genomic_DNA"/>
</dbReference>
<evidence type="ECO:0000256" key="1">
    <source>
        <dbReference type="SAM" id="MobiDB-lite"/>
    </source>
</evidence>
<proteinExistence type="predicted"/>
<dbReference type="SUPFAM" id="SSF143548">
    <property type="entry name" value="Serine metabolism enzymes domain"/>
    <property type="match status" value="1"/>
</dbReference>
<evidence type="ECO:0008006" key="4">
    <source>
        <dbReference type="Google" id="ProtNLM"/>
    </source>
</evidence>
<dbReference type="Gene3D" id="3.30.1330.90">
    <property type="entry name" value="D-3-phosphoglycerate dehydrogenase, domain 3"/>
    <property type="match status" value="1"/>
</dbReference>